<feature type="compositionally biased region" description="Low complexity" evidence="3">
    <location>
        <begin position="320"/>
        <end position="335"/>
    </location>
</feature>
<feature type="region of interest" description="Disordered" evidence="3">
    <location>
        <begin position="297"/>
        <end position="343"/>
    </location>
</feature>
<accession>A0A564XY96</accession>
<dbReference type="GO" id="GO:0005737">
    <property type="term" value="C:cytoplasm"/>
    <property type="evidence" value="ECO:0007669"/>
    <property type="project" value="TreeGrafter"/>
</dbReference>
<sequence length="543" mass="58171">MKMSPSQQRNGGNRSRSRSRSNSPRRGKITSKRVVIANIPYDVTWTRLKQIFRDQVGFSGYLRLMKTNGRPNGMGLMEFKTVEGAEKAIEKMHRYEIEGRRIIVREETLRDQERMANMEFDGPANSSMDGPMGQMGMPPPPQNVGPGMPPQDRGYGVGNMGAPPVANLTPNMLESMGVRGPITDSLYVSNLDYSVDWRKVKDIFKQAGRVVHATVKQDDEGRSKGVAVVRFEHPYEALFAWAMLNGYTINDRPIRIKIDRDGKIAPSNMPIFPPPPKGAAIASGFMTYFSKMNVGNSAAPPPGANQPPMQPQQQPPYGGPPGSNFMSQPQQSQQGQMGGGPNQGIAAAMAALMGGANRGGMPVPPNQQEIMGSLLGAASAGGFPQSQIGNQSISYGGDRSRDPNSTVQQLMMAAAAGGMPQEQIAQAISALGLNRDPPGMNAYSGGPMGGMPSTPIGGGSDPYGDRGVGMTPSRSPGSSGFDSRQRFREPSNSRGGPGMPGSGQRNFRQGGGSSDTMRTPGSRGMARGPDMDRMYMRRNIGVI</sequence>
<evidence type="ECO:0000256" key="2">
    <source>
        <dbReference type="PROSITE-ProRule" id="PRU00176"/>
    </source>
</evidence>
<dbReference type="SUPFAM" id="SSF54928">
    <property type="entry name" value="RNA-binding domain, RBD"/>
    <property type="match status" value="2"/>
</dbReference>
<gene>
    <name evidence="5" type="ORF">WMSIL1_LOCUS898</name>
</gene>
<proteinExistence type="predicted"/>
<dbReference type="Gene3D" id="3.30.70.330">
    <property type="match status" value="2"/>
</dbReference>
<dbReference type="EMBL" id="CABIJS010000022">
    <property type="protein sequence ID" value="VUZ39856.1"/>
    <property type="molecule type" value="Genomic_DNA"/>
</dbReference>
<reference evidence="5 6" key="1">
    <citation type="submission" date="2019-07" db="EMBL/GenBank/DDBJ databases">
        <authorList>
            <person name="Jastrzebski P J."/>
            <person name="Paukszto L."/>
            <person name="Jastrzebski P J."/>
        </authorList>
    </citation>
    <scope>NUCLEOTIDE SEQUENCE [LARGE SCALE GENOMIC DNA]</scope>
    <source>
        <strain evidence="5 6">WMS-il1</strain>
    </source>
</reference>
<keyword evidence="6" id="KW-1185">Reference proteome</keyword>
<dbReference type="InterPro" id="IPR000504">
    <property type="entry name" value="RRM_dom"/>
</dbReference>
<dbReference type="PROSITE" id="PS50102">
    <property type="entry name" value="RRM"/>
    <property type="match status" value="2"/>
</dbReference>
<dbReference type="AlphaFoldDB" id="A0A564XY96"/>
<feature type="domain" description="RRM" evidence="4">
    <location>
        <begin position="184"/>
        <end position="261"/>
    </location>
</feature>
<feature type="region of interest" description="Disordered" evidence="3">
    <location>
        <begin position="1"/>
        <end position="31"/>
    </location>
</feature>
<organism evidence="5 6">
    <name type="scientific">Hymenolepis diminuta</name>
    <name type="common">Rat tapeworm</name>
    <dbReference type="NCBI Taxonomy" id="6216"/>
    <lineage>
        <taxon>Eukaryota</taxon>
        <taxon>Metazoa</taxon>
        <taxon>Spiralia</taxon>
        <taxon>Lophotrochozoa</taxon>
        <taxon>Platyhelminthes</taxon>
        <taxon>Cestoda</taxon>
        <taxon>Eucestoda</taxon>
        <taxon>Cyclophyllidea</taxon>
        <taxon>Hymenolepididae</taxon>
        <taxon>Hymenolepis</taxon>
    </lineage>
</organism>
<evidence type="ECO:0000313" key="5">
    <source>
        <dbReference type="EMBL" id="VUZ39856.1"/>
    </source>
</evidence>
<feature type="region of interest" description="Disordered" evidence="3">
    <location>
        <begin position="439"/>
        <end position="543"/>
    </location>
</feature>
<dbReference type="GO" id="GO:0003729">
    <property type="term" value="F:mRNA binding"/>
    <property type="evidence" value="ECO:0007669"/>
    <property type="project" value="TreeGrafter"/>
</dbReference>
<feature type="compositionally biased region" description="Basic residues" evidence="3">
    <location>
        <begin position="15"/>
        <end position="31"/>
    </location>
</feature>
<keyword evidence="1 2" id="KW-0694">RNA-binding</keyword>
<dbReference type="GO" id="GO:0005634">
    <property type="term" value="C:nucleus"/>
    <property type="evidence" value="ECO:0007669"/>
    <property type="project" value="TreeGrafter"/>
</dbReference>
<dbReference type="SMART" id="SM00360">
    <property type="entry name" value="RRM"/>
    <property type="match status" value="2"/>
</dbReference>
<dbReference type="InterPro" id="IPR035979">
    <property type="entry name" value="RBD_domain_sf"/>
</dbReference>
<name>A0A564XY96_HYMDI</name>
<evidence type="ECO:0000313" key="6">
    <source>
        <dbReference type="Proteomes" id="UP000321570"/>
    </source>
</evidence>
<evidence type="ECO:0000259" key="4">
    <source>
        <dbReference type="PROSITE" id="PS50102"/>
    </source>
</evidence>
<dbReference type="Proteomes" id="UP000321570">
    <property type="component" value="Unassembled WGS sequence"/>
</dbReference>
<dbReference type="InterPro" id="IPR012677">
    <property type="entry name" value="Nucleotide-bd_a/b_plait_sf"/>
</dbReference>
<evidence type="ECO:0000256" key="3">
    <source>
        <dbReference type="SAM" id="MobiDB-lite"/>
    </source>
</evidence>
<dbReference type="InterPro" id="IPR050374">
    <property type="entry name" value="RRT5_SRSF_SR"/>
</dbReference>
<feature type="domain" description="RRM" evidence="4">
    <location>
        <begin position="32"/>
        <end position="109"/>
    </location>
</feature>
<evidence type="ECO:0000256" key="1">
    <source>
        <dbReference type="ARBA" id="ARBA00022884"/>
    </source>
</evidence>
<dbReference type="Pfam" id="PF00076">
    <property type="entry name" value="RRM_1"/>
    <property type="match status" value="2"/>
</dbReference>
<feature type="compositionally biased region" description="Polar residues" evidence="3">
    <location>
        <begin position="472"/>
        <end position="482"/>
    </location>
</feature>
<feature type="compositionally biased region" description="Pro residues" evidence="3">
    <location>
        <begin position="299"/>
        <end position="319"/>
    </location>
</feature>
<dbReference type="PANTHER" id="PTHR23003">
    <property type="entry name" value="RNA RECOGNITION MOTIF RRM DOMAIN CONTAINING PROTEIN"/>
    <property type="match status" value="1"/>
</dbReference>
<protein>
    <recommendedName>
        <fullName evidence="4">RRM domain-containing protein</fullName>
    </recommendedName>
</protein>